<name>A0A409YR63_9AGAR</name>
<dbReference type="EMBL" id="NHYE01000472">
    <property type="protein sequence ID" value="PPR05479.1"/>
    <property type="molecule type" value="Genomic_DNA"/>
</dbReference>
<keyword evidence="2" id="KW-1185">Reference proteome</keyword>
<gene>
    <name evidence="1" type="ORF">CVT26_009070</name>
</gene>
<comment type="caution">
    <text evidence="1">The sequence shown here is derived from an EMBL/GenBank/DDBJ whole genome shotgun (WGS) entry which is preliminary data.</text>
</comment>
<organism evidence="1 2">
    <name type="scientific">Gymnopilus dilepis</name>
    <dbReference type="NCBI Taxonomy" id="231916"/>
    <lineage>
        <taxon>Eukaryota</taxon>
        <taxon>Fungi</taxon>
        <taxon>Dikarya</taxon>
        <taxon>Basidiomycota</taxon>
        <taxon>Agaricomycotina</taxon>
        <taxon>Agaricomycetes</taxon>
        <taxon>Agaricomycetidae</taxon>
        <taxon>Agaricales</taxon>
        <taxon>Agaricineae</taxon>
        <taxon>Hymenogastraceae</taxon>
        <taxon>Gymnopilus</taxon>
    </lineage>
</organism>
<sequence>MGRPSSLVDCDLLLFCSEANTSTVDFLHLLLPLLTFSTGCHGSTIFLGSKYSDHQTLELPHLLLPLLIFSTGRHGSTIVLGGFKISEYWESLRTLFQHPGQRISATHLKANFESPGVRIVSQRIAKVVRAMEREDANLLSDRTKINLRR</sequence>
<dbReference type="Proteomes" id="UP000284706">
    <property type="component" value="Unassembled WGS sequence"/>
</dbReference>
<evidence type="ECO:0000313" key="1">
    <source>
        <dbReference type="EMBL" id="PPR05479.1"/>
    </source>
</evidence>
<reference evidence="1 2" key="1">
    <citation type="journal article" date="2018" name="Evol. Lett.">
        <title>Horizontal gene cluster transfer increased hallucinogenic mushroom diversity.</title>
        <authorList>
            <person name="Reynolds H.T."/>
            <person name="Vijayakumar V."/>
            <person name="Gluck-Thaler E."/>
            <person name="Korotkin H.B."/>
            <person name="Matheny P.B."/>
            <person name="Slot J.C."/>
        </authorList>
    </citation>
    <scope>NUCLEOTIDE SEQUENCE [LARGE SCALE GENOMIC DNA]</scope>
    <source>
        <strain evidence="1 2">SRW20</strain>
    </source>
</reference>
<dbReference type="AlphaFoldDB" id="A0A409YR63"/>
<evidence type="ECO:0000313" key="2">
    <source>
        <dbReference type="Proteomes" id="UP000284706"/>
    </source>
</evidence>
<proteinExistence type="predicted"/>
<dbReference type="InParanoid" id="A0A409YR63"/>
<accession>A0A409YR63</accession>
<protein>
    <submittedName>
        <fullName evidence="1">Uncharacterized protein</fullName>
    </submittedName>
</protein>